<evidence type="ECO:0000313" key="5">
    <source>
        <dbReference type="Proteomes" id="UP000221961"/>
    </source>
</evidence>
<evidence type="ECO:0000313" key="4">
    <source>
        <dbReference type="EMBL" id="ATL70532.1"/>
    </source>
</evidence>
<feature type="transmembrane region" description="Helical" evidence="2">
    <location>
        <begin position="391"/>
        <end position="414"/>
    </location>
</feature>
<evidence type="ECO:0000256" key="2">
    <source>
        <dbReference type="SAM" id="Phobius"/>
    </source>
</evidence>
<feature type="transmembrane region" description="Helical" evidence="2">
    <location>
        <begin position="289"/>
        <end position="310"/>
    </location>
</feature>
<dbReference type="AlphaFoldDB" id="A0A291RTG6"/>
<protein>
    <recommendedName>
        <fullName evidence="3">Phosphatidic acid phosphatase type 2/haloperoxidase domain-containing protein</fullName>
    </recommendedName>
</protein>
<dbReference type="EMBL" id="CP023778">
    <property type="protein sequence ID" value="ATL70532.1"/>
    <property type="molecule type" value="Genomic_DNA"/>
</dbReference>
<feature type="transmembrane region" description="Helical" evidence="2">
    <location>
        <begin position="330"/>
        <end position="352"/>
    </location>
</feature>
<evidence type="ECO:0000256" key="1">
    <source>
        <dbReference type="SAM" id="MobiDB-lite"/>
    </source>
</evidence>
<keyword evidence="2" id="KW-1133">Transmembrane helix</keyword>
<dbReference type="Proteomes" id="UP000221961">
    <property type="component" value="Chromosome"/>
</dbReference>
<dbReference type="PANTHER" id="PTHR14969">
    <property type="entry name" value="SPHINGOSINE-1-PHOSPHATE PHOSPHOHYDROLASE"/>
    <property type="match status" value="1"/>
</dbReference>
<dbReference type="InterPro" id="IPR036938">
    <property type="entry name" value="PAP2/HPO_sf"/>
</dbReference>
<feature type="region of interest" description="Disordered" evidence="1">
    <location>
        <begin position="56"/>
        <end position="145"/>
    </location>
</feature>
<dbReference type="SMART" id="SM00014">
    <property type="entry name" value="acidPPc"/>
    <property type="match status" value="1"/>
</dbReference>
<feature type="region of interest" description="Disordered" evidence="1">
    <location>
        <begin position="158"/>
        <end position="177"/>
    </location>
</feature>
<proteinExistence type="predicted"/>
<dbReference type="KEGG" id="ntp:CRH09_34495"/>
<keyword evidence="2" id="KW-0472">Membrane</keyword>
<evidence type="ECO:0000259" key="3">
    <source>
        <dbReference type="SMART" id="SM00014"/>
    </source>
</evidence>
<dbReference type="PANTHER" id="PTHR14969:SF13">
    <property type="entry name" value="AT30094P"/>
    <property type="match status" value="1"/>
</dbReference>
<organism evidence="4 5">
    <name type="scientific">Nocardia terpenica</name>
    <dbReference type="NCBI Taxonomy" id="455432"/>
    <lineage>
        <taxon>Bacteria</taxon>
        <taxon>Bacillati</taxon>
        <taxon>Actinomycetota</taxon>
        <taxon>Actinomycetes</taxon>
        <taxon>Mycobacteriales</taxon>
        <taxon>Nocardiaceae</taxon>
        <taxon>Nocardia</taxon>
    </lineage>
</organism>
<feature type="transmembrane region" description="Helical" evidence="2">
    <location>
        <begin position="257"/>
        <end position="282"/>
    </location>
</feature>
<gene>
    <name evidence="4" type="ORF">CRH09_34495</name>
</gene>
<dbReference type="SUPFAM" id="SSF48317">
    <property type="entry name" value="Acid phosphatase/Vanadium-dependent haloperoxidase"/>
    <property type="match status" value="1"/>
</dbReference>
<dbReference type="CDD" id="cd03392">
    <property type="entry name" value="PAP2_like_2"/>
    <property type="match status" value="1"/>
</dbReference>
<feature type="compositionally biased region" description="Polar residues" evidence="1">
    <location>
        <begin position="99"/>
        <end position="143"/>
    </location>
</feature>
<dbReference type="Pfam" id="PF01569">
    <property type="entry name" value="PAP2"/>
    <property type="match status" value="1"/>
</dbReference>
<reference evidence="4 5" key="1">
    <citation type="submission" date="2017-10" db="EMBL/GenBank/DDBJ databases">
        <title>Comparative genomics between pathogenic Norcardia.</title>
        <authorList>
            <person name="Zeng L."/>
        </authorList>
    </citation>
    <scope>NUCLEOTIDE SEQUENCE [LARGE SCALE GENOMIC DNA]</scope>
    <source>
        <strain evidence="4 5">NC_YFY_NT001</strain>
    </source>
</reference>
<dbReference type="Gene3D" id="1.20.144.10">
    <property type="entry name" value="Phosphatidic acid phosphatase type 2/haloperoxidase"/>
    <property type="match status" value="1"/>
</dbReference>
<accession>A0A291RTG6</accession>
<feature type="domain" description="Phosphatidic acid phosphatase type 2/haloperoxidase" evidence="3">
    <location>
        <begin position="289"/>
        <end position="402"/>
    </location>
</feature>
<feature type="transmembrane region" description="Helical" evidence="2">
    <location>
        <begin position="210"/>
        <end position="237"/>
    </location>
</feature>
<sequence length="420" mass="42771">MRMPAIINHHGPLAPTALSVSSAARCHGEAVTGNPIPTPHPHRSGALLARIERDPGQKHAGNTGELPAGNKGELPAGNKGELPAGNKGEQFTAIRGDQVTGNEGDQVTGNEGDQFTGNEGDQVTGNEGDQVTGNEGDQFTGNEGDQFAGIKEDQLAGAKGEQHAGIKGSQLAGDKGKQFAGRGEITAPLPTPMVTAAALLVGWVRREAGWAGVIGCLAVVFVGLVVSVGVGGGVTVIDQPVLGWVVGHRSGGLTRGAIFVSDMGGTGAMAGVAAVVFAGLVWRRMWGRAGLVGVATAGAGVLVVGVKHVVGRSRPPVVDHLVVETNQSFPSGHSLGSIVVIGVLAALLVLGAGRTAVRVAIIAVAAIFVAAVGISRLYLGVHWPTDILGGWSLGGLWLVLCLVAWRPVQSVVAARLARRK</sequence>
<keyword evidence="2" id="KW-0812">Transmembrane</keyword>
<dbReference type="InterPro" id="IPR000326">
    <property type="entry name" value="PAP2/HPO"/>
</dbReference>
<feature type="transmembrane region" description="Helical" evidence="2">
    <location>
        <begin position="359"/>
        <end position="379"/>
    </location>
</feature>
<name>A0A291RTG6_9NOCA</name>